<evidence type="ECO:0008006" key="3">
    <source>
        <dbReference type="Google" id="ProtNLM"/>
    </source>
</evidence>
<keyword evidence="2" id="KW-1185">Reference proteome</keyword>
<sequence length="376" mass="44016">MARLLTCANETLIDIFKSLDTIDSAIQLAISCRRLYWIFDTFRLEILKHIILHSKTHMYDIVLCHLNDAFHAFSSAQLENRRQVIEIGAHPSHIRYEECLKAKDLSSGQVWDILARWHGLKLVHRLYTCCTVHNPYKDRIGITGDASLTEEPILDILELFSNAHGPDVERTRFASICHYRLQSEQNDVYEQIYYFWLRYDCFQESLETLEAYDFVYGFLAQNLQFSSISTFEDWIQGEDSPFGEYPEWDWNLNMKGIRLALNPADILELLALTSRWKREPSTEWPTERKTRYFRRRGVFCNGFPGDVSVGDIEEFPDTWLDLTHLERACFAHLQSLTGNPSGLEETWTHYRTSRWQTEARGNFKHLSTVALGLQKK</sequence>
<dbReference type="EMBL" id="JAJVDC020000039">
    <property type="protein sequence ID" value="KAL1631740.1"/>
    <property type="molecule type" value="Genomic_DNA"/>
</dbReference>
<comment type="caution">
    <text evidence="1">The sequence shown here is derived from an EMBL/GenBank/DDBJ whole genome shotgun (WGS) entry which is preliminary data.</text>
</comment>
<evidence type="ECO:0000313" key="1">
    <source>
        <dbReference type="EMBL" id="KAL1631740.1"/>
    </source>
</evidence>
<organism evidence="1 2">
    <name type="scientific">Neofusicoccum ribis</name>
    <dbReference type="NCBI Taxonomy" id="45134"/>
    <lineage>
        <taxon>Eukaryota</taxon>
        <taxon>Fungi</taxon>
        <taxon>Dikarya</taxon>
        <taxon>Ascomycota</taxon>
        <taxon>Pezizomycotina</taxon>
        <taxon>Dothideomycetes</taxon>
        <taxon>Dothideomycetes incertae sedis</taxon>
        <taxon>Botryosphaeriales</taxon>
        <taxon>Botryosphaeriaceae</taxon>
        <taxon>Neofusicoccum</taxon>
    </lineage>
</organism>
<reference evidence="1 2" key="1">
    <citation type="submission" date="2024-02" db="EMBL/GenBank/DDBJ databases">
        <title>De novo assembly and annotation of 12 fungi associated with fruit tree decline syndrome in Ontario, Canada.</title>
        <authorList>
            <person name="Sulman M."/>
            <person name="Ellouze W."/>
            <person name="Ilyukhin E."/>
        </authorList>
    </citation>
    <scope>NUCLEOTIDE SEQUENCE [LARGE SCALE GENOMIC DNA]</scope>
    <source>
        <strain evidence="1 2">M1-105</strain>
    </source>
</reference>
<proteinExistence type="predicted"/>
<evidence type="ECO:0000313" key="2">
    <source>
        <dbReference type="Proteomes" id="UP001521116"/>
    </source>
</evidence>
<gene>
    <name evidence="1" type="ORF">SLS56_004414</name>
</gene>
<dbReference type="Proteomes" id="UP001521116">
    <property type="component" value="Unassembled WGS sequence"/>
</dbReference>
<accession>A0ABR3SWN2</accession>
<name>A0ABR3SWN2_9PEZI</name>
<protein>
    <recommendedName>
        <fullName evidence="3">F-box domain-containing protein</fullName>
    </recommendedName>
</protein>